<dbReference type="RefSeq" id="WP_380128803.1">
    <property type="nucleotide sequence ID" value="NZ_JBHSIU010000130.1"/>
</dbReference>
<accession>A0ABV9WKS2</accession>
<dbReference type="Proteomes" id="UP001595912">
    <property type="component" value="Unassembled WGS sequence"/>
</dbReference>
<name>A0ABV9WKS2_9ACTN</name>
<evidence type="ECO:0000256" key="1">
    <source>
        <dbReference type="SAM" id="MobiDB-lite"/>
    </source>
</evidence>
<reference evidence="3" key="1">
    <citation type="journal article" date="2019" name="Int. J. Syst. Evol. Microbiol.">
        <title>The Global Catalogue of Microorganisms (GCM) 10K type strain sequencing project: providing services to taxonomists for standard genome sequencing and annotation.</title>
        <authorList>
            <consortium name="The Broad Institute Genomics Platform"/>
            <consortium name="The Broad Institute Genome Sequencing Center for Infectious Disease"/>
            <person name="Wu L."/>
            <person name="Ma J."/>
        </authorList>
    </citation>
    <scope>NUCLEOTIDE SEQUENCE [LARGE SCALE GENOMIC DNA]</scope>
    <source>
        <strain evidence="3">CGMCC 4.7152</strain>
    </source>
</reference>
<dbReference type="EMBL" id="JBHSIU010000130">
    <property type="protein sequence ID" value="MFC5008153.1"/>
    <property type="molecule type" value="Genomic_DNA"/>
</dbReference>
<evidence type="ECO:0000313" key="2">
    <source>
        <dbReference type="EMBL" id="MFC5008153.1"/>
    </source>
</evidence>
<sequence>MGNRLRARDRHHRRVGPRDGDDSWRCRARAQEILPLPPTFRLAWGDDCASGGTSGNCTAEFVVTATDGAAPAVMIERLADHLSTLGWHMETDSGAHGRFRRRRHPALAGAQALVLRRGRAVAAPGAGRVGRRLHRQRLRQE</sequence>
<proteinExistence type="predicted"/>
<evidence type="ECO:0000313" key="3">
    <source>
        <dbReference type="Proteomes" id="UP001595912"/>
    </source>
</evidence>
<feature type="region of interest" description="Disordered" evidence="1">
    <location>
        <begin position="1"/>
        <end position="22"/>
    </location>
</feature>
<comment type="caution">
    <text evidence="2">The sequence shown here is derived from an EMBL/GenBank/DDBJ whole genome shotgun (WGS) entry which is preliminary data.</text>
</comment>
<organism evidence="2 3">
    <name type="scientific">Dactylosporangium cerinum</name>
    <dbReference type="NCBI Taxonomy" id="1434730"/>
    <lineage>
        <taxon>Bacteria</taxon>
        <taxon>Bacillati</taxon>
        <taxon>Actinomycetota</taxon>
        <taxon>Actinomycetes</taxon>
        <taxon>Micromonosporales</taxon>
        <taxon>Micromonosporaceae</taxon>
        <taxon>Dactylosporangium</taxon>
    </lineage>
</organism>
<gene>
    <name evidence="2" type="ORF">ACFPIJ_61360</name>
</gene>
<feature type="compositionally biased region" description="Basic residues" evidence="1">
    <location>
        <begin position="1"/>
        <end position="15"/>
    </location>
</feature>
<keyword evidence="3" id="KW-1185">Reference proteome</keyword>
<protein>
    <submittedName>
        <fullName evidence="2">Uncharacterized protein</fullName>
    </submittedName>
</protein>